<protein>
    <submittedName>
        <fullName evidence="2">Uncharacterized protein</fullName>
    </submittedName>
</protein>
<keyword evidence="3" id="KW-1185">Reference proteome</keyword>
<dbReference type="AlphaFoldDB" id="A0A317W0U8"/>
<keyword evidence="1" id="KW-0812">Transmembrane</keyword>
<name>A0A317W0U8_ASPEC</name>
<reference evidence="2" key="1">
    <citation type="submission" date="2016-12" db="EMBL/GenBank/DDBJ databases">
        <title>The genomes of Aspergillus section Nigri reveals drivers in fungal speciation.</title>
        <authorList>
            <consortium name="DOE Joint Genome Institute"/>
            <person name="Vesth T.C."/>
            <person name="Nybo J."/>
            <person name="Theobald S."/>
            <person name="Brandl J."/>
            <person name="Frisvad J.C."/>
            <person name="Nielsen K.F."/>
            <person name="Lyhne E.K."/>
            <person name="Kogle M.E."/>
            <person name="Kuo A."/>
            <person name="Riley R."/>
            <person name="Clum A."/>
            <person name="Nolan M."/>
            <person name="Lipzen A."/>
            <person name="Salamov A."/>
            <person name="Henrissat B."/>
            <person name="Wiebenga A."/>
            <person name="De vries R.P."/>
            <person name="Grigoriev I.V."/>
            <person name="Mortensen U.H."/>
            <person name="Andersen M.R."/>
            <person name="Baker S.E."/>
        </authorList>
    </citation>
    <scope>NUCLEOTIDE SEQUENCE</scope>
    <source>
        <strain evidence="2">CBS 122712</strain>
    </source>
</reference>
<accession>A0A317W0U8</accession>
<evidence type="ECO:0000313" key="3">
    <source>
        <dbReference type="Proteomes" id="UP000246171"/>
    </source>
</evidence>
<keyword evidence="1" id="KW-0472">Membrane</keyword>
<sequence length="121" mass="14076">MVWEFGLVIYIPWVLVWNFCLVVGLYICVNAYILCIISYFREEETHDDLQIGVDSSDNSDKTLAWRTSLVTLAFSLLIPNIYFSRSHCLSSFIKPYYYLCQPQNSGLIGKDMIRIDHAMLH</sequence>
<dbReference type="Proteomes" id="UP000246171">
    <property type="component" value="Unassembled WGS sequence"/>
</dbReference>
<gene>
    <name evidence="2" type="ORF">BO83DRAFT_224835</name>
</gene>
<feature type="transmembrane region" description="Helical" evidence="1">
    <location>
        <begin position="63"/>
        <end position="83"/>
    </location>
</feature>
<keyword evidence="1" id="KW-1133">Transmembrane helix</keyword>
<dbReference type="GeneID" id="37048813"/>
<dbReference type="RefSeq" id="XP_025390151.1">
    <property type="nucleotide sequence ID" value="XM_025526851.1"/>
</dbReference>
<evidence type="ECO:0000256" key="1">
    <source>
        <dbReference type="SAM" id="Phobius"/>
    </source>
</evidence>
<dbReference type="EMBL" id="MSFU01000007">
    <property type="protein sequence ID" value="PWY77770.1"/>
    <property type="molecule type" value="Genomic_DNA"/>
</dbReference>
<proteinExistence type="predicted"/>
<dbReference type="VEuPathDB" id="FungiDB:BO83DRAFT_224835"/>
<comment type="caution">
    <text evidence="2">The sequence shown here is derived from an EMBL/GenBank/DDBJ whole genome shotgun (WGS) entry which is preliminary data.</text>
</comment>
<feature type="transmembrane region" description="Helical" evidence="1">
    <location>
        <begin position="7"/>
        <end position="40"/>
    </location>
</feature>
<organism evidence="2 3">
    <name type="scientific">Aspergillus eucalypticola (strain CBS 122712 / IBT 29274)</name>
    <dbReference type="NCBI Taxonomy" id="1448314"/>
    <lineage>
        <taxon>Eukaryota</taxon>
        <taxon>Fungi</taxon>
        <taxon>Dikarya</taxon>
        <taxon>Ascomycota</taxon>
        <taxon>Pezizomycotina</taxon>
        <taxon>Eurotiomycetes</taxon>
        <taxon>Eurotiomycetidae</taxon>
        <taxon>Eurotiales</taxon>
        <taxon>Aspergillaceae</taxon>
        <taxon>Aspergillus</taxon>
        <taxon>Aspergillus subgen. Circumdati</taxon>
    </lineage>
</organism>
<evidence type="ECO:0000313" key="2">
    <source>
        <dbReference type="EMBL" id="PWY77770.1"/>
    </source>
</evidence>